<dbReference type="Proteomes" id="UP000887013">
    <property type="component" value="Unassembled WGS sequence"/>
</dbReference>
<evidence type="ECO:0000313" key="1">
    <source>
        <dbReference type="EMBL" id="GFU39143.1"/>
    </source>
</evidence>
<organism evidence="1 2">
    <name type="scientific">Nephila pilipes</name>
    <name type="common">Giant wood spider</name>
    <name type="synonym">Nephila maculata</name>
    <dbReference type="NCBI Taxonomy" id="299642"/>
    <lineage>
        <taxon>Eukaryota</taxon>
        <taxon>Metazoa</taxon>
        <taxon>Ecdysozoa</taxon>
        <taxon>Arthropoda</taxon>
        <taxon>Chelicerata</taxon>
        <taxon>Arachnida</taxon>
        <taxon>Araneae</taxon>
        <taxon>Araneomorphae</taxon>
        <taxon>Entelegynae</taxon>
        <taxon>Araneoidea</taxon>
        <taxon>Nephilidae</taxon>
        <taxon>Nephila</taxon>
    </lineage>
</organism>
<proteinExistence type="predicted"/>
<accession>A0A8X6UJ69</accession>
<comment type="caution">
    <text evidence="1">The sequence shown here is derived from an EMBL/GenBank/DDBJ whole genome shotgun (WGS) entry which is preliminary data.</text>
</comment>
<name>A0A8X6UJ69_NEPPI</name>
<gene>
    <name evidence="1" type="ORF">NPIL_524551</name>
</gene>
<dbReference type="EMBL" id="BMAW01035302">
    <property type="protein sequence ID" value="GFU39143.1"/>
    <property type="molecule type" value="Genomic_DNA"/>
</dbReference>
<sequence>MDGGEIDPIFIVESSPQELIGNRWLKYPDFKSRFHKRSVCEIAKVTVLKFQLNPKLVSSNQVSTSSNCSCRHLLSCQRSYFSTQRRDEKKLAKDDEPLEEPGFEPAILFNYRRPSFLDYEI</sequence>
<reference evidence="1" key="1">
    <citation type="submission" date="2020-08" db="EMBL/GenBank/DDBJ databases">
        <title>Multicomponent nature underlies the extraordinary mechanical properties of spider dragline silk.</title>
        <authorList>
            <person name="Kono N."/>
            <person name="Nakamura H."/>
            <person name="Mori M."/>
            <person name="Yoshida Y."/>
            <person name="Ohtoshi R."/>
            <person name="Malay A.D."/>
            <person name="Moran D.A.P."/>
            <person name="Tomita M."/>
            <person name="Numata K."/>
            <person name="Arakawa K."/>
        </authorList>
    </citation>
    <scope>NUCLEOTIDE SEQUENCE</scope>
</reference>
<evidence type="ECO:0000313" key="2">
    <source>
        <dbReference type="Proteomes" id="UP000887013"/>
    </source>
</evidence>
<protein>
    <submittedName>
        <fullName evidence="1">Uncharacterized protein</fullName>
    </submittedName>
</protein>
<keyword evidence="2" id="KW-1185">Reference proteome</keyword>
<dbReference type="AlphaFoldDB" id="A0A8X6UJ69"/>